<protein>
    <recommendedName>
        <fullName evidence="3">histidine kinase</fullName>
        <ecNumber evidence="3">2.7.13.3</ecNumber>
    </recommendedName>
</protein>
<comment type="catalytic activity">
    <reaction evidence="1">
        <text>ATP + protein L-histidine = ADP + protein N-phospho-L-histidine.</text>
        <dbReference type="EC" id="2.7.13.3"/>
    </reaction>
</comment>
<dbReference type="GO" id="GO:0005886">
    <property type="term" value="C:plasma membrane"/>
    <property type="evidence" value="ECO:0007669"/>
    <property type="project" value="UniProtKB-SubCell"/>
</dbReference>
<dbReference type="InterPro" id="IPR036890">
    <property type="entry name" value="HATPase_C_sf"/>
</dbReference>
<reference evidence="16 17" key="1">
    <citation type="submission" date="2017-05" db="EMBL/GenBank/DDBJ databases">
        <authorList>
            <person name="Varghese N."/>
            <person name="Submissions S."/>
        </authorList>
    </citation>
    <scope>NUCLEOTIDE SEQUENCE [LARGE SCALE GENOMIC DNA]</scope>
    <source>
        <strain evidence="16 17">DSM 100094</strain>
    </source>
</reference>
<evidence type="ECO:0000256" key="2">
    <source>
        <dbReference type="ARBA" id="ARBA00004651"/>
    </source>
</evidence>
<evidence type="ECO:0000259" key="15">
    <source>
        <dbReference type="PROSITE" id="PS50109"/>
    </source>
</evidence>
<dbReference type="GO" id="GO:0005524">
    <property type="term" value="F:ATP binding"/>
    <property type="evidence" value="ECO:0007669"/>
    <property type="project" value="UniProtKB-KW"/>
</dbReference>
<evidence type="ECO:0000256" key="3">
    <source>
        <dbReference type="ARBA" id="ARBA00012438"/>
    </source>
</evidence>
<gene>
    <name evidence="16" type="ORF">SAMN06265221_11853</name>
</gene>
<dbReference type="PROSITE" id="PS50109">
    <property type="entry name" value="HIS_KIN"/>
    <property type="match status" value="1"/>
</dbReference>
<evidence type="ECO:0000256" key="13">
    <source>
        <dbReference type="SAM" id="Coils"/>
    </source>
</evidence>
<keyword evidence="17" id="KW-1185">Reference proteome</keyword>
<evidence type="ECO:0000256" key="9">
    <source>
        <dbReference type="ARBA" id="ARBA00022777"/>
    </source>
</evidence>
<feature type="transmembrane region" description="Helical" evidence="14">
    <location>
        <begin position="12"/>
        <end position="33"/>
    </location>
</feature>
<dbReference type="InterPro" id="IPR017055">
    <property type="entry name" value="Sig_transdc_His_kinase_DctB"/>
</dbReference>
<dbReference type="SMART" id="SM00388">
    <property type="entry name" value="HisKA"/>
    <property type="match status" value="1"/>
</dbReference>
<keyword evidence="10" id="KW-0067">ATP-binding</keyword>
<keyword evidence="7 14" id="KW-0812">Transmembrane</keyword>
<dbReference type="PANTHER" id="PTHR43065:SF46">
    <property type="entry name" value="C4-DICARBOXYLATE TRANSPORT SENSOR PROTEIN DCTB"/>
    <property type="match status" value="1"/>
</dbReference>
<keyword evidence="12" id="KW-0902">Two-component regulatory system</keyword>
<evidence type="ECO:0000256" key="11">
    <source>
        <dbReference type="ARBA" id="ARBA00022989"/>
    </source>
</evidence>
<dbReference type="SUPFAM" id="SSF103190">
    <property type="entry name" value="Sensory domain-like"/>
    <property type="match status" value="1"/>
</dbReference>
<dbReference type="Proteomes" id="UP000319014">
    <property type="component" value="Unassembled WGS sequence"/>
</dbReference>
<dbReference type="PIRSF" id="PIRSF036431">
    <property type="entry name" value="STHK_DctB"/>
    <property type="match status" value="1"/>
</dbReference>
<evidence type="ECO:0000256" key="7">
    <source>
        <dbReference type="ARBA" id="ARBA00022692"/>
    </source>
</evidence>
<dbReference type="AlphaFoldDB" id="A0A521F687"/>
<dbReference type="InterPro" id="IPR036097">
    <property type="entry name" value="HisK_dim/P_sf"/>
</dbReference>
<dbReference type="InterPro" id="IPR005467">
    <property type="entry name" value="His_kinase_dom"/>
</dbReference>
<dbReference type="Pfam" id="PF00512">
    <property type="entry name" value="HisKA"/>
    <property type="match status" value="1"/>
</dbReference>
<comment type="subcellular location">
    <subcellularLocation>
        <location evidence="2">Cell membrane</location>
        <topology evidence="2">Multi-pass membrane protein</topology>
    </subcellularLocation>
</comment>
<feature type="transmembrane region" description="Helical" evidence="14">
    <location>
        <begin position="250"/>
        <end position="274"/>
    </location>
</feature>
<dbReference type="SUPFAM" id="SSF47384">
    <property type="entry name" value="Homodimeric domain of signal transducing histidine kinase"/>
    <property type="match status" value="1"/>
</dbReference>
<keyword evidence="5" id="KW-0597">Phosphoprotein</keyword>
<dbReference type="SMART" id="SM00387">
    <property type="entry name" value="HATPase_c"/>
    <property type="match status" value="1"/>
</dbReference>
<evidence type="ECO:0000256" key="10">
    <source>
        <dbReference type="ARBA" id="ARBA00022840"/>
    </source>
</evidence>
<evidence type="ECO:0000256" key="12">
    <source>
        <dbReference type="ARBA" id="ARBA00023012"/>
    </source>
</evidence>
<dbReference type="CDD" id="cd00082">
    <property type="entry name" value="HisKA"/>
    <property type="match status" value="1"/>
</dbReference>
<dbReference type="SUPFAM" id="SSF55874">
    <property type="entry name" value="ATPase domain of HSP90 chaperone/DNA topoisomerase II/histidine kinase"/>
    <property type="match status" value="1"/>
</dbReference>
<dbReference type="Gene3D" id="3.30.450.20">
    <property type="entry name" value="PAS domain"/>
    <property type="match status" value="2"/>
</dbReference>
<dbReference type="Pfam" id="PF02518">
    <property type="entry name" value="HATPase_c"/>
    <property type="match status" value="1"/>
</dbReference>
<keyword evidence="8" id="KW-0547">Nucleotide-binding</keyword>
<dbReference type="GO" id="GO:0000155">
    <property type="term" value="F:phosphorelay sensor kinase activity"/>
    <property type="evidence" value="ECO:0007669"/>
    <property type="project" value="InterPro"/>
</dbReference>
<dbReference type="InterPro" id="IPR029151">
    <property type="entry name" value="Sensor-like_sf"/>
</dbReference>
<dbReference type="Gene3D" id="1.10.287.130">
    <property type="match status" value="1"/>
</dbReference>
<dbReference type="RefSeq" id="WP_246098772.1">
    <property type="nucleotide sequence ID" value="NZ_FXTK01000018.1"/>
</dbReference>
<dbReference type="Gene3D" id="6.10.250.3020">
    <property type="match status" value="1"/>
</dbReference>
<dbReference type="Gene3D" id="3.30.565.10">
    <property type="entry name" value="Histidine kinase-like ATPase, C-terminal domain"/>
    <property type="match status" value="1"/>
</dbReference>
<keyword evidence="14" id="KW-0472">Membrane</keyword>
<keyword evidence="9 16" id="KW-0418">Kinase</keyword>
<sequence>MQTRPRVDSRLLWGALTAILLIAALSVSFLISYRGALNERERAQSVQIASRVQALESVLMRQRAVATVLSDDSTIREGLLNPDPDHRRAISQKLDRLRAETDSAVIYLLDRAGVAVAASNWNEARSFVGQDYSFRDYFTEALLRGEATQFALGTISHRAGLYLSHDVIAADRTPLGVIVVKVEFDHLEASWRQANALTYVADAAGQIILSSDPALRFGTPPLPRRATVSTQAMVPGADWRMVVTEPAAPAFYAAALTTGSVGFGLTLLGVAAGFRLRARRQAARRAEEERRYRADLELAVDERTRALSDEMRERRETEARLHQLQADMVQANKLAALGQITAGVAHEVNQPLATIRLLAETGSTLLPVGQSPEVAENLSTIMRMTERITRITQQLRGFARKATGHVGPVELAPALDAALMLTATRRETQGIALDLPVLPPGLCVMAETVRLEQVLVNLLQNAQEALSDTPAPRIWLTLEAGDLVRLTVSDNGPGLSPEVEAQLFMPFATTKPQGLGLGLVISQEIARDFGGSLRAAPQVAGQGATFILELPRAA</sequence>
<dbReference type="EC" id="2.7.13.3" evidence="3"/>
<keyword evidence="6" id="KW-0808">Transferase</keyword>
<feature type="coiled-coil region" evidence="13">
    <location>
        <begin position="307"/>
        <end position="334"/>
    </location>
</feature>
<proteinExistence type="predicted"/>
<accession>A0A521F687</accession>
<evidence type="ECO:0000256" key="14">
    <source>
        <dbReference type="SAM" id="Phobius"/>
    </source>
</evidence>
<keyword evidence="11 14" id="KW-1133">Transmembrane helix</keyword>
<organism evidence="16 17">
    <name type="scientific">Paracoccus laeviglucosivorans</name>
    <dbReference type="NCBI Taxonomy" id="1197861"/>
    <lineage>
        <taxon>Bacteria</taxon>
        <taxon>Pseudomonadati</taxon>
        <taxon>Pseudomonadota</taxon>
        <taxon>Alphaproteobacteria</taxon>
        <taxon>Rhodobacterales</taxon>
        <taxon>Paracoccaceae</taxon>
        <taxon>Paracoccus</taxon>
    </lineage>
</organism>
<evidence type="ECO:0000256" key="6">
    <source>
        <dbReference type="ARBA" id="ARBA00022679"/>
    </source>
</evidence>
<evidence type="ECO:0000313" key="16">
    <source>
        <dbReference type="EMBL" id="SMO91689.1"/>
    </source>
</evidence>
<evidence type="ECO:0000256" key="4">
    <source>
        <dbReference type="ARBA" id="ARBA00022475"/>
    </source>
</evidence>
<evidence type="ECO:0000256" key="1">
    <source>
        <dbReference type="ARBA" id="ARBA00000085"/>
    </source>
</evidence>
<keyword evidence="13" id="KW-0175">Coiled coil</keyword>
<evidence type="ECO:0000256" key="8">
    <source>
        <dbReference type="ARBA" id="ARBA00022741"/>
    </source>
</evidence>
<dbReference type="InterPro" id="IPR003661">
    <property type="entry name" value="HisK_dim/P_dom"/>
</dbReference>
<dbReference type="EMBL" id="FXTK01000018">
    <property type="protein sequence ID" value="SMO91689.1"/>
    <property type="molecule type" value="Genomic_DNA"/>
</dbReference>
<name>A0A521F687_9RHOB</name>
<dbReference type="InterPro" id="IPR004358">
    <property type="entry name" value="Sig_transdc_His_kin-like_C"/>
</dbReference>
<feature type="domain" description="Histidine kinase" evidence="15">
    <location>
        <begin position="343"/>
        <end position="554"/>
    </location>
</feature>
<keyword evidence="4" id="KW-1003">Cell membrane</keyword>
<evidence type="ECO:0000256" key="5">
    <source>
        <dbReference type="ARBA" id="ARBA00022553"/>
    </source>
</evidence>
<dbReference type="PANTHER" id="PTHR43065">
    <property type="entry name" value="SENSOR HISTIDINE KINASE"/>
    <property type="match status" value="1"/>
</dbReference>
<dbReference type="InterPro" id="IPR003594">
    <property type="entry name" value="HATPase_dom"/>
</dbReference>
<dbReference type="PRINTS" id="PR00344">
    <property type="entry name" value="BCTRLSENSOR"/>
</dbReference>
<evidence type="ECO:0000313" key="17">
    <source>
        <dbReference type="Proteomes" id="UP000319014"/>
    </source>
</evidence>